<evidence type="ECO:0000256" key="6">
    <source>
        <dbReference type="ARBA" id="ARBA00023211"/>
    </source>
</evidence>
<keyword evidence="7" id="KW-0472">Membrane</keyword>
<keyword evidence="4" id="KW-0378">Hydrolase</keyword>
<keyword evidence="5" id="KW-0460">Magnesium</keyword>
<evidence type="ECO:0000256" key="2">
    <source>
        <dbReference type="ARBA" id="ARBA00001946"/>
    </source>
</evidence>
<accession>A0A507DCP9</accession>
<name>A0A507DCP9_9FUNG</name>
<dbReference type="PANTHER" id="PTHR12992">
    <property type="entry name" value="NUDIX HYDROLASE"/>
    <property type="match status" value="1"/>
</dbReference>
<dbReference type="EMBL" id="QEAP01001222">
    <property type="protein sequence ID" value="TPX49286.1"/>
    <property type="molecule type" value="Genomic_DNA"/>
</dbReference>
<comment type="caution">
    <text evidence="9">The sequence shown here is derived from an EMBL/GenBank/DDBJ whole genome shotgun (WGS) entry which is preliminary data.</text>
</comment>
<keyword evidence="3" id="KW-0479">Metal-binding</keyword>
<dbReference type="AlphaFoldDB" id="A0A507DCP9"/>
<dbReference type="PANTHER" id="PTHR12992:SF24">
    <property type="entry name" value="PEROXISOMAL COENZYME A DIPHOSPHATASE NUDT7"/>
    <property type="match status" value="1"/>
</dbReference>
<dbReference type="STRING" id="246404.A0A507DCP9"/>
<comment type="cofactor">
    <cofactor evidence="2">
        <name>Mg(2+)</name>
        <dbReference type="ChEBI" id="CHEBI:18420"/>
    </cofactor>
</comment>
<feature type="transmembrane region" description="Helical" evidence="7">
    <location>
        <begin position="205"/>
        <end position="223"/>
    </location>
</feature>
<feature type="domain" description="Nudix hydrolase" evidence="8">
    <location>
        <begin position="32"/>
        <end position="187"/>
    </location>
</feature>
<keyword evidence="6" id="KW-0464">Manganese</keyword>
<dbReference type="CDD" id="cd03426">
    <property type="entry name" value="NUDIX_CoAse_Nudt7"/>
    <property type="match status" value="1"/>
</dbReference>
<evidence type="ECO:0000256" key="3">
    <source>
        <dbReference type="ARBA" id="ARBA00022723"/>
    </source>
</evidence>
<keyword evidence="10" id="KW-1185">Reference proteome</keyword>
<dbReference type="OrthoDB" id="10260614at2759"/>
<evidence type="ECO:0000256" key="7">
    <source>
        <dbReference type="SAM" id="Phobius"/>
    </source>
</evidence>
<evidence type="ECO:0000259" key="8">
    <source>
        <dbReference type="PROSITE" id="PS51462"/>
    </source>
</evidence>
<dbReference type="InterPro" id="IPR000086">
    <property type="entry name" value="NUDIX_hydrolase_dom"/>
</dbReference>
<proteinExistence type="predicted"/>
<dbReference type="InterPro" id="IPR015797">
    <property type="entry name" value="NUDIX_hydrolase-like_dom_sf"/>
</dbReference>
<protein>
    <recommendedName>
        <fullName evidence="8">Nudix hydrolase domain-containing protein</fullName>
    </recommendedName>
</protein>
<dbReference type="Proteomes" id="UP000320333">
    <property type="component" value="Unassembled WGS sequence"/>
</dbReference>
<dbReference type="InterPro" id="IPR045121">
    <property type="entry name" value="CoAse"/>
</dbReference>
<evidence type="ECO:0000256" key="5">
    <source>
        <dbReference type="ARBA" id="ARBA00022842"/>
    </source>
</evidence>
<sequence>MTGNTCVVDGALRNLRRCPKPNPGHDWSTFPNKRASVLVPLIADRSTDTLHVILTQRVSSLRTHSGEVALPGGKSDETDVDEIHTATREAQEEIGLDASFVEIISTHEPAYSLHRILVTPVTGLISDAILDSSHQDSRTTTGSFTADVLASLTPNPEEVAAVFTVPLDYFLRKNGHGEEFVIPEGETQAWRSYTFDYTDEFGARYYIWGLTAYILVNVAMVAYGRHPDFECILASERPSNIKSKI</sequence>
<dbReference type="GO" id="GO:0010945">
    <property type="term" value="F:coenzyme A diphosphatase activity"/>
    <property type="evidence" value="ECO:0007669"/>
    <property type="project" value="InterPro"/>
</dbReference>
<dbReference type="SUPFAM" id="SSF55811">
    <property type="entry name" value="Nudix"/>
    <property type="match status" value="1"/>
</dbReference>
<reference evidence="9 10" key="1">
    <citation type="journal article" date="2019" name="Sci. Rep.">
        <title>Comparative genomics of chytrid fungi reveal insights into the obligate biotrophic and pathogenic lifestyle of Synchytrium endobioticum.</title>
        <authorList>
            <person name="van de Vossenberg B.T.L.H."/>
            <person name="Warris S."/>
            <person name="Nguyen H.D.T."/>
            <person name="van Gent-Pelzer M.P.E."/>
            <person name="Joly D.L."/>
            <person name="van de Geest H.C."/>
            <person name="Bonants P.J.M."/>
            <person name="Smith D.S."/>
            <person name="Levesque C.A."/>
            <person name="van der Lee T.A.J."/>
        </authorList>
    </citation>
    <scope>NUCLEOTIDE SEQUENCE [LARGE SCALE GENOMIC DNA]</scope>
    <source>
        <strain evidence="9 10">CBS 675.73</strain>
    </source>
</reference>
<dbReference type="GO" id="GO:0015938">
    <property type="term" value="P:coenzyme A catabolic process"/>
    <property type="evidence" value="ECO:0007669"/>
    <property type="project" value="TreeGrafter"/>
</dbReference>
<dbReference type="Pfam" id="PF00293">
    <property type="entry name" value="NUDIX"/>
    <property type="match status" value="1"/>
</dbReference>
<keyword evidence="7" id="KW-1133">Transmembrane helix</keyword>
<dbReference type="PROSITE" id="PS51462">
    <property type="entry name" value="NUDIX"/>
    <property type="match status" value="1"/>
</dbReference>
<evidence type="ECO:0000256" key="1">
    <source>
        <dbReference type="ARBA" id="ARBA00001936"/>
    </source>
</evidence>
<comment type="cofactor">
    <cofactor evidence="1">
        <name>Mn(2+)</name>
        <dbReference type="ChEBI" id="CHEBI:29035"/>
    </cofactor>
</comment>
<organism evidence="9 10">
    <name type="scientific">Chytriomyces confervae</name>
    <dbReference type="NCBI Taxonomy" id="246404"/>
    <lineage>
        <taxon>Eukaryota</taxon>
        <taxon>Fungi</taxon>
        <taxon>Fungi incertae sedis</taxon>
        <taxon>Chytridiomycota</taxon>
        <taxon>Chytridiomycota incertae sedis</taxon>
        <taxon>Chytridiomycetes</taxon>
        <taxon>Chytridiales</taxon>
        <taxon>Chytriomycetaceae</taxon>
        <taxon>Chytriomyces</taxon>
    </lineage>
</organism>
<dbReference type="Gene3D" id="3.90.79.10">
    <property type="entry name" value="Nucleoside Triphosphate Pyrophosphohydrolase"/>
    <property type="match status" value="1"/>
</dbReference>
<keyword evidence="7" id="KW-0812">Transmembrane</keyword>
<dbReference type="GO" id="GO:0046872">
    <property type="term" value="F:metal ion binding"/>
    <property type="evidence" value="ECO:0007669"/>
    <property type="project" value="UniProtKB-KW"/>
</dbReference>
<evidence type="ECO:0000313" key="10">
    <source>
        <dbReference type="Proteomes" id="UP000320333"/>
    </source>
</evidence>
<evidence type="ECO:0000256" key="4">
    <source>
        <dbReference type="ARBA" id="ARBA00022801"/>
    </source>
</evidence>
<gene>
    <name evidence="9" type="ORF">CcCBS67573_g10167</name>
</gene>
<evidence type="ECO:0000313" key="9">
    <source>
        <dbReference type="EMBL" id="TPX49286.1"/>
    </source>
</evidence>